<evidence type="ECO:0000313" key="3">
    <source>
        <dbReference type="Proteomes" id="UP000324800"/>
    </source>
</evidence>
<gene>
    <name evidence="2" type="ORF">EZS28_028371</name>
</gene>
<evidence type="ECO:0000313" key="2">
    <source>
        <dbReference type="EMBL" id="KAA6376104.1"/>
    </source>
</evidence>
<sequence length="154" mass="16689">LVVSLKSESGQNDDTVKQYKLEDFATVWENDTQVTAFIKADEFVKRGLTLVVSVLVQTADNSLQEAQLVAGGSNTVVVEEFEGEMIQEEAESGMGIGKILRTLMIVGLVILIVALVVMVVIALITVGCIIYRNNHSSSRESESSLGEAGLENRE</sequence>
<organism evidence="2 3">
    <name type="scientific">Streblomastix strix</name>
    <dbReference type="NCBI Taxonomy" id="222440"/>
    <lineage>
        <taxon>Eukaryota</taxon>
        <taxon>Metamonada</taxon>
        <taxon>Preaxostyla</taxon>
        <taxon>Oxymonadida</taxon>
        <taxon>Streblomastigidae</taxon>
        <taxon>Streblomastix</taxon>
    </lineage>
</organism>
<name>A0A5J4V0Q6_9EUKA</name>
<proteinExistence type="predicted"/>
<reference evidence="2 3" key="1">
    <citation type="submission" date="2019-03" db="EMBL/GenBank/DDBJ databases">
        <title>Single cell metagenomics reveals metabolic interactions within the superorganism composed of flagellate Streblomastix strix and complex community of Bacteroidetes bacteria on its surface.</title>
        <authorList>
            <person name="Treitli S.C."/>
            <person name="Kolisko M."/>
            <person name="Husnik F."/>
            <person name="Keeling P."/>
            <person name="Hampl V."/>
        </authorList>
    </citation>
    <scope>NUCLEOTIDE SEQUENCE [LARGE SCALE GENOMIC DNA]</scope>
    <source>
        <strain evidence="2">ST1C</strain>
    </source>
</reference>
<keyword evidence="1" id="KW-0472">Membrane</keyword>
<feature type="transmembrane region" description="Helical" evidence="1">
    <location>
        <begin position="103"/>
        <end position="131"/>
    </location>
</feature>
<evidence type="ECO:0000256" key="1">
    <source>
        <dbReference type="SAM" id="Phobius"/>
    </source>
</evidence>
<keyword evidence="1" id="KW-0812">Transmembrane</keyword>
<protein>
    <submittedName>
        <fullName evidence="2">Uncharacterized protein</fullName>
    </submittedName>
</protein>
<dbReference type="AlphaFoldDB" id="A0A5J4V0Q6"/>
<comment type="caution">
    <text evidence="2">The sequence shown here is derived from an EMBL/GenBank/DDBJ whole genome shotgun (WGS) entry which is preliminary data.</text>
</comment>
<feature type="non-terminal residue" evidence="2">
    <location>
        <position position="1"/>
    </location>
</feature>
<accession>A0A5J4V0Q6</accession>
<keyword evidence="1" id="KW-1133">Transmembrane helix</keyword>
<dbReference type="EMBL" id="SNRW01010759">
    <property type="protein sequence ID" value="KAA6376104.1"/>
    <property type="molecule type" value="Genomic_DNA"/>
</dbReference>
<dbReference type="Proteomes" id="UP000324800">
    <property type="component" value="Unassembled WGS sequence"/>
</dbReference>